<sequence>MGEGKSQSCEIERLKAFDMLYSVGKGYDSKQQALRSVTSVFCSEEIVRLLFNLTFPKGGTIKL</sequence>
<accession>A0A285NDS9</accession>
<keyword evidence="2" id="KW-1185">Reference proteome</keyword>
<proteinExistence type="predicted"/>
<organism evidence="1 2">
    <name type="scientific">Cohaesibacter gelatinilyticus</name>
    <dbReference type="NCBI Taxonomy" id="372072"/>
    <lineage>
        <taxon>Bacteria</taxon>
        <taxon>Pseudomonadati</taxon>
        <taxon>Pseudomonadota</taxon>
        <taxon>Alphaproteobacteria</taxon>
        <taxon>Hyphomicrobiales</taxon>
        <taxon>Cohaesibacteraceae</taxon>
    </lineage>
</organism>
<dbReference type="Proteomes" id="UP000219439">
    <property type="component" value="Unassembled WGS sequence"/>
</dbReference>
<evidence type="ECO:0000313" key="2">
    <source>
        <dbReference type="Proteomes" id="UP000219439"/>
    </source>
</evidence>
<reference evidence="1 2" key="1">
    <citation type="submission" date="2017-09" db="EMBL/GenBank/DDBJ databases">
        <authorList>
            <person name="Ehlers B."/>
            <person name="Leendertz F.H."/>
        </authorList>
    </citation>
    <scope>NUCLEOTIDE SEQUENCE [LARGE SCALE GENOMIC DNA]</scope>
    <source>
        <strain evidence="1 2">DSM 18289</strain>
    </source>
</reference>
<evidence type="ECO:0000313" key="1">
    <source>
        <dbReference type="EMBL" id="SNZ07107.1"/>
    </source>
</evidence>
<name>A0A285NDS9_9HYPH</name>
<gene>
    <name evidence="1" type="ORF">SAMN06265368_0661</name>
</gene>
<dbReference type="EMBL" id="OBEL01000001">
    <property type="protein sequence ID" value="SNZ07107.1"/>
    <property type="molecule type" value="Genomic_DNA"/>
</dbReference>
<dbReference type="AlphaFoldDB" id="A0A285NDS9"/>
<protein>
    <submittedName>
        <fullName evidence="1">Uncharacterized protein</fullName>
    </submittedName>
</protein>